<protein>
    <submittedName>
        <fullName evidence="1">Uncharacterized protein</fullName>
    </submittedName>
</protein>
<accession>A0A484NQW0</accession>
<dbReference type="Proteomes" id="UP000595140">
    <property type="component" value="Unassembled WGS sequence"/>
</dbReference>
<sequence length="95" mass="10598">MGLEVVSSMTSSEILVFQCQFISARLFFCHVSLFLTKTKALSLERGGCETFLFADHHSWDKLHCLGFTMDPFSTKLCLVGLILKYGANGKEPNGF</sequence>
<evidence type="ECO:0000313" key="1">
    <source>
        <dbReference type="EMBL" id="VFR03574.1"/>
    </source>
</evidence>
<name>A0A484NQW0_9ASTE</name>
<organism evidence="1 2">
    <name type="scientific">Cuscuta campestris</name>
    <dbReference type="NCBI Taxonomy" id="132261"/>
    <lineage>
        <taxon>Eukaryota</taxon>
        <taxon>Viridiplantae</taxon>
        <taxon>Streptophyta</taxon>
        <taxon>Embryophyta</taxon>
        <taxon>Tracheophyta</taxon>
        <taxon>Spermatophyta</taxon>
        <taxon>Magnoliopsida</taxon>
        <taxon>eudicotyledons</taxon>
        <taxon>Gunneridae</taxon>
        <taxon>Pentapetalae</taxon>
        <taxon>asterids</taxon>
        <taxon>lamiids</taxon>
        <taxon>Solanales</taxon>
        <taxon>Convolvulaceae</taxon>
        <taxon>Cuscuteae</taxon>
        <taxon>Cuscuta</taxon>
        <taxon>Cuscuta subgen. Grammica</taxon>
        <taxon>Cuscuta sect. Cleistogrammica</taxon>
    </lineage>
</organism>
<evidence type="ECO:0000313" key="2">
    <source>
        <dbReference type="Proteomes" id="UP000595140"/>
    </source>
</evidence>
<dbReference type="AlphaFoldDB" id="A0A484NQW0"/>
<dbReference type="EMBL" id="OOIL02006896">
    <property type="protein sequence ID" value="VFR03574.1"/>
    <property type="molecule type" value="Genomic_DNA"/>
</dbReference>
<gene>
    <name evidence="1" type="ORF">CCAM_LOCUS45349</name>
</gene>
<proteinExistence type="predicted"/>
<reference evidence="1 2" key="1">
    <citation type="submission" date="2018-04" db="EMBL/GenBank/DDBJ databases">
        <authorList>
            <person name="Vogel A."/>
        </authorList>
    </citation>
    <scope>NUCLEOTIDE SEQUENCE [LARGE SCALE GENOMIC DNA]</scope>
</reference>
<keyword evidence="2" id="KW-1185">Reference proteome</keyword>